<reference evidence="1 11" key="2">
    <citation type="submission" date="2017-09" db="EMBL/GenBank/DDBJ databases">
        <title>Depth-based differentiation of microbial function through sediment-hosted aquifers and enrichment of novel symbionts in the deep terrestrial subsurface.</title>
        <authorList>
            <person name="Probst A.J."/>
            <person name="Ladd B."/>
            <person name="Jarett J.K."/>
            <person name="Geller-Mcgrath D.E."/>
            <person name="Sieber C.M."/>
            <person name="Emerson J.B."/>
            <person name="Anantharaman K."/>
            <person name="Thomas B.C."/>
            <person name="Malmstrom R."/>
            <person name="Stieglmeier M."/>
            <person name="Klingl A."/>
            <person name="Woyke T."/>
            <person name="Ryan C.M."/>
            <person name="Banfield J.F."/>
        </authorList>
    </citation>
    <scope>NUCLEOTIDE SEQUENCE [LARGE SCALE GENOMIC DNA]</scope>
    <source>
        <strain evidence="3">CG02_land_8_20_14_3_00_31_209</strain>
        <strain evidence="2">CG03_land_8_20_14_0_80_31_114</strain>
        <strain evidence="4">CG17_big_fil_post_rev_8_21_14_2_50_31_73</strain>
        <strain evidence="1">CG18_big_fil_WC_8_21_14_2_50_31_19</strain>
        <strain evidence="6">CG_4_10_14_0_8_um_filter_31_133</strain>
        <strain evidence="5">CG_4_8_14_3_um_filter</strain>
        <strain evidence="8">CG_4_9_14_0_8_um_filter_31_21</strain>
        <strain evidence="7">CG_4_9_14_3_um_filter_31_125</strain>
    </source>
</reference>
<evidence type="ECO:0000313" key="1">
    <source>
        <dbReference type="EMBL" id="PIN66503.1"/>
    </source>
</evidence>
<dbReference type="Proteomes" id="UP000228989">
    <property type="component" value="Unassembled WGS sequence"/>
</dbReference>
<evidence type="ECO:0000313" key="8">
    <source>
        <dbReference type="EMBL" id="PJC01316.1"/>
    </source>
</evidence>
<dbReference type="Proteomes" id="UP000228874">
    <property type="component" value="Unassembled WGS sequence"/>
</dbReference>
<dbReference type="EMBL" id="PFMG01000053">
    <property type="protein sequence ID" value="PIY99712.1"/>
    <property type="molecule type" value="Genomic_DNA"/>
</dbReference>
<evidence type="ECO:0000313" key="11">
    <source>
        <dbReference type="Proteomes" id="UP000229789"/>
    </source>
</evidence>
<accession>A0A2G9LIX6</accession>
<accession>A0A2H9M222</accession>
<accession>A0A2H9RCW3</accession>
<dbReference type="Gene3D" id="3.40.50.10490">
    <property type="entry name" value="Glucose-6-phosphate isomerase like protein, domain 1"/>
    <property type="match status" value="1"/>
</dbReference>
<reference evidence="9 10" key="1">
    <citation type="submission" date="2017-09" db="EMBL/GenBank/DDBJ databases">
        <title>Depth-based differentiation of microbial function through sediment-hosted aquifers and enrichment of novel symbionts in the deep terrestrial subsurface.</title>
        <authorList>
            <person name="Probst A.J."/>
            <person name="Ladd B."/>
            <person name="Jarett J.K."/>
            <person name="Geller-Mcgrath D.E."/>
            <person name="Sieber C.M.K."/>
            <person name="Emerson J.B."/>
            <person name="Anantharaman K."/>
            <person name="Thomas B.C."/>
            <person name="Malmstrom R."/>
            <person name="Stieglmeier M."/>
            <person name="Klingl A."/>
            <person name="Woyke T."/>
            <person name="Ryan C.M."/>
            <person name="Banfield J.F."/>
        </authorList>
    </citation>
    <scope>NUCLEOTIDE SEQUENCE [LARGE SCALE GENOMIC DNA]</scope>
</reference>
<evidence type="ECO:0000313" key="4">
    <source>
        <dbReference type="EMBL" id="PIV89669.1"/>
    </source>
</evidence>
<dbReference type="Proteomes" id="UP000230477">
    <property type="component" value="Unassembled WGS sequence"/>
</dbReference>
<dbReference type="EMBL" id="PFSX01000041">
    <property type="protein sequence ID" value="PJC01316.1"/>
    <property type="molecule type" value="Genomic_DNA"/>
</dbReference>
<evidence type="ECO:0000313" key="5">
    <source>
        <dbReference type="EMBL" id="PIX27911.1"/>
    </source>
</evidence>
<dbReference type="Proteomes" id="UP000229789">
    <property type="component" value="Unassembled WGS sequence"/>
</dbReference>
<dbReference type="AlphaFoldDB" id="A0A2G9LIX6"/>
<dbReference type="Proteomes" id="UP000231449">
    <property type="component" value="Unassembled WGS sequence"/>
</dbReference>
<dbReference type="EMBL" id="PEUT01000051">
    <property type="protein sequence ID" value="PIV13594.1"/>
    <property type="molecule type" value="Genomic_DNA"/>
</dbReference>
<accession>A0A2H9MMI8</accession>
<dbReference type="Proteomes" id="UP000228888">
    <property type="component" value="Unassembled WGS sequence"/>
</dbReference>
<evidence type="ECO:0000313" key="2">
    <source>
        <dbReference type="EMBL" id="PIV13594.1"/>
    </source>
</evidence>
<dbReference type="Proteomes" id="UP000231232">
    <property type="component" value="Unassembled WGS sequence"/>
</dbReference>
<dbReference type="InterPro" id="IPR023591">
    <property type="entry name" value="Ribosomal_uS2_flav_dom_sf"/>
</dbReference>
<accession>A0A2H9P886</accession>
<dbReference type="EMBL" id="PCUF01000026">
    <property type="protein sequence ID" value="PIN66503.1"/>
    <property type="molecule type" value="Genomic_DNA"/>
</dbReference>
<accession>A0A2H9QSG9</accession>
<dbReference type="EMBL" id="PFUW01000016">
    <property type="protein sequence ID" value="PJB04157.1"/>
    <property type="molecule type" value="Genomic_DNA"/>
</dbReference>
<evidence type="ECO:0000313" key="7">
    <source>
        <dbReference type="EMBL" id="PJB04157.1"/>
    </source>
</evidence>
<dbReference type="SUPFAM" id="SSF52313">
    <property type="entry name" value="Ribosomal protein S2"/>
    <property type="match status" value="1"/>
</dbReference>
<dbReference type="EMBL" id="PFIH01000062">
    <property type="protein sequence ID" value="PIX27911.1"/>
    <property type="molecule type" value="Genomic_DNA"/>
</dbReference>
<proteinExistence type="predicted"/>
<gene>
    <name evidence="8" type="ORF">CO072_01595</name>
    <name evidence="7" type="ORF">CO124_00810</name>
    <name evidence="3" type="ORF">COS22_02215</name>
    <name evidence="2" type="ORF">COS45_02105</name>
    <name evidence="4" type="ORF">COW47_01665</name>
    <name evidence="1" type="ORF">COW69_01990</name>
    <name evidence="6" type="ORF">COY63_02165</name>
    <name evidence="5" type="ORF">COZ66_02455</name>
</gene>
<evidence type="ECO:0000313" key="6">
    <source>
        <dbReference type="EMBL" id="PIY99712.1"/>
    </source>
</evidence>
<dbReference type="Proteomes" id="UP000230713">
    <property type="component" value="Unassembled WGS sequence"/>
</dbReference>
<evidence type="ECO:0008006" key="12">
    <source>
        <dbReference type="Google" id="ProtNLM"/>
    </source>
</evidence>
<comment type="caution">
    <text evidence="1">The sequence shown here is derived from an EMBL/GenBank/DDBJ whole genome shotgun (WGS) entry which is preliminary data.</text>
</comment>
<accession>A0A2H9M6U7</accession>
<protein>
    <recommendedName>
        <fullName evidence="12">30S ribosomal protein S2</fullName>
    </recommendedName>
</protein>
<evidence type="ECO:0000313" key="10">
    <source>
        <dbReference type="Proteomes" id="UP000228888"/>
    </source>
</evidence>
<dbReference type="EMBL" id="PETW01000040">
    <property type="protein sequence ID" value="PIV46305.1"/>
    <property type="molecule type" value="Genomic_DNA"/>
</dbReference>
<organism evidence="1 11">
    <name type="scientific">Huberarchaeum crystalense</name>
    <dbReference type="NCBI Taxonomy" id="2014257"/>
    <lineage>
        <taxon>Archaea</taxon>
        <taxon>Candidatus Huberarchaeota</taxon>
        <taxon>Candidatus Huberarchaeia</taxon>
        <taxon>Candidatus Huberarchaeales</taxon>
        <taxon>Candidatus Huberarchaeaceae</taxon>
        <taxon>Candidatus Huberarchaeum</taxon>
    </lineage>
</organism>
<accession>A0A2H9N3H9</accession>
<evidence type="ECO:0000313" key="9">
    <source>
        <dbReference type="Proteomes" id="UP000228874"/>
    </source>
</evidence>
<sequence>MSKTEIVQKELAKTPFYEKKDKPKPMNIEEARVEIDKQIFEKQSGYMKSRALYSHGKIWKSYKEFAYVGSKIGKILDLTKIDNKIKNIAKMLKNYKDQKIILFSKNPNDMSIQQLAEILGCDIKSSYSAGNLTNTNVKDFLDIDLIFMFDFYSDYLIKDAIQLGLPIIALVEPSNEESKGITLFLPCNKYFRPARAFIAKQIATYYLES</sequence>
<evidence type="ECO:0000313" key="3">
    <source>
        <dbReference type="EMBL" id="PIV46305.1"/>
    </source>
</evidence>
<dbReference type="EMBL" id="PFFF01000038">
    <property type="protein sequence ID" value="PIV89669.1"/>
    <property type="molecule type" value="Genomic_DNA"/>
</dbReference>
<name>A0A2G9LIX6_HUBC1</name>